<dbReference type="SUPFAM" id="SSF75169">
    <property type="entry name" value="DsrEFH-like"/>
    <property type="match status" value="1"/>
</dbReference>
<comment type="caution">
    <text evidence="2">The sequence shown here is derived from an EMBL/GenBank/DDBJ whole genome shotgun (WGS) entry which is preliminary data.</text>
</comment>
<proteinExistence type="predicted"/>
<dbReference type="InterPro" id="IPR003787">
    <property type="entry name" value="Sulphur_relay_DsrE/F-like"/>
</dbReference>
<dbReference type="Gene3D" id="3.40.1260.10">
    <property type="entry name" value="DsrEFH-like"/>
    <property type="match status" value="1"/>
</dbReference>
<evidence type="ECO:0000313" key="3">
    <source>
        <dbReference type="Proteomes" id="UP000528457"/>
    </source>
</evidence>
<keyword evidence="3" id="KW-1185">Reference proteome</keyword>
<reference evidence="2 3" key="1">
    <citation type="submission" date="2020-08" db="EMBL/GenBank/DDBJ databases">
        <title>Genomic Encyclopedia of Type Strains, Phase IV (KMG-IV): sequencing the most valuable type-strain genomes for metagenomic binning, comparative biology and taxonomic classification.</title>
        <authorList>
            <person name="Goeker M."/>
        </authorList>
    </citation>
    <scope>NUCLEOTIDE SEQUENCE [LARGE SCALE GENOMIC DNA]</scope>
    <source>
        <strain evidence="2 3">DSM 22368</strain>
    </source>
</reference>
<evidence type="ECO:0000313" key="2">
    <source>
        <dbReference type="EMBL" id="MBB6520752.1"/>
    </source>
</evidence>
<accession>A0A7X0JR35</accession>
<dbReference type="RefSeq" id="WP_208020072.1">
    <property type="nucleotide sequence ID" value="NZ_JAAONY010000001.1"/>
</dbReference>
<feature type="chain" id="PRO_5031240171" evidence="1">
    <location>
        <begin position="24"/>
        <end position="182"/>
    </location>
</feature>
<protein>
    <submittedName>
        <fullName evidence="2">Intracellular sulfur oxidation DsrE/DsrF family protein</fullName>
    </submittedName>
</protein>
<dbReference type="AlphaFoldDB" id="A0A7X0JR35"/>
<dbReference type="PANTHER" id="PTHR37691">
    <property type="entry name" value="BLR3518 PROTEIN"/>
    <property type="match status" value="1"/>
</dbReference>
<sequence>MKLFNTFVAVLFLILATQNIALAGADAFTPGPQIKNFGENAKVNQSKPVSKDAKFKVAFDVGKPAEPGKLNRNFNSLARFINMHIAAGVKPENIELALVVHGKAGLDLLHNRARKAKELTENPNLPLLKALMNNNTQVFLCGQTAAYYDIKNEDLYDGVQMSLSAMTAHALLQQNGYTVNPF</sequence>
<dbReference type="EMBL" id="JACHHT010000001">
    <property type="protein sequence ID" value="MBB6520752.1"/>
    <property type="molecule type" value="Genomic_DNA"/>
</dbReference>
<organism evidence="2 3">
    <name type="scientific">Pseudoteredinibacter isoporae</name>
    <dbReference type="NCBI Taxonomy" id="570281"/>
    <lineage>
        <taxon>Bacteria</taxon>
        <taxon>Pseudomonadati</taxon>
        <taxon>Pseudomonadota</taxon>
        <taxon>Gammaproteobacteria</taxon>
        <taxon>Cellvibrionales</taxon>
        <taxon>Cellvibrionaceae</taxon>
        <taxon>Pseudoteredinibacter</taxon>
    </lineage>
</organism>
<evidence type="ECO:0000256" key="1">
    <source>
        <dbReference type="SAM" id="SignalP"/>
    </source>
</evidence>
<dbReference type="Pfam" id="PF02635">
    <property type="entry name" value="DsrE"/>
    <property type="match status" value="1"/>
</dbReference>
<dbReference type="Proteomes" id="UP000528457">
    <property type="component" value="Unassembled WGS sequence"/>
</dbReference>
<name>A0A7X0JR35_9GAMM</name>
<feature type="signal peptide" evidence="1">
    <location>
        <begin position="1"/>
        <end position="23"/>
    </location>
</feature>
<gene>
    <name evidence="2" type="ORF">HNR48_001030</name>
</gene>
<keyword evidence="1" id="KW-0732">Signal</keyword>
<dbReference type="PANTHER" id="PTHR37691:SF1">
    <property type="entry name" value="BLR3518 PROTEIN"/>
    <property type="match status" value="1"/>
</dbReference>
<dbReference type="InParanoid" id="A0A7X0JR35"/>
<dbReference type="InterPro" id="IPR027396">
    <property type="entry name" value="DsrEFH-like"/>
</dbReference>